<organism evidence="1 2">
    <name type="scientific">Kingella oralis ATCC 51147</name>
    <dbReference type="NCBI Taxonomy" id="629741"/>
    <lineage>
        <taxon>Bacteria</taxon>
        <taxon>Pseudomonadati</taxon>
        <taxon>Pseudomonadota</taxon>
        <taxon>Betaproteobacteria</taxon>
        <taxon>Neisseriales</taxon>
        <taxon>Neisseriaceae</taxon>
        <taxon>Kingella</taxon>
    </lineage>
</organism>
<accession>C4GH14</accession>
<protein>
    <submittedName>
        <fullName evidence="1">Uncharacterized protein</fullName>
    </submittedName>
</protein>
<dbReference type="STRING" id="629741.GCWU000324_01433"/>
<gene>
    <name evidence="1" type="ORF">GCWU000324_01433</name>
</gene>
<keyword evidence="2" id="KW-1185">Reference proteome</keyword>
<dbReference type="AlphaFoldDB" id="C4GH14"/>
<comment type="caution">
    <text evidence="1">The sequence shown here is derived from an EMBL/GenBank/DDBJ whole genome shotgun (WGS) entry which is preliminary data.</text>
</comment>
<sequence>MEWRRFVADYEQDDPLVTSFAKVSGCLMVCAMGSVRSEAELHR</sequence>
<proteinExistence type="predicted"/>
<dbReference type="RefSeq" id="WP_003795765.1">
    <property type="nucleotide sequence ID" value="NZ_GG665871.1"/>
</dbReference>
<evidence type="ECO:0000313" key="1">
    <source>
        <dbReference type="EMBL" id="EEP69519.1"/>
    </source>
</evidence>
<dbReference type="Proteomes" id="UP000003009">
    <property type="component" value="Unassembled WGS sequence"/>
</dbReference>
<name>C4GH14_9NEIS</name>
<dbReference type="HOGENOM" id="CLU_3234788_0_0_4"/>
<dbReference type="GeneID" id="84907972"/>
<evidence type="ECO:0000313" key="2">
    <source>
        <dbReference type="Proteomes" id="UP000003009"/>
    </source>
</evidence>
<reference evidence="1" key="1">
    <citation type="submission" date="2009-04" db="EMBL/GenBank/DDBJ databases">
        <authorList>
            <person name="Weinstock G."/>
            <person name="Sodergren E."/>
            <person name="Clifton S."/>
            <person name="Fulton L."/>
            <person name="Fulton B."/>
            <person name="Courtney L."/>
            <person name="Fronick C."/>
            <person name="Harrison M."/>
            <person name="Strong C."/>
            <person name="Farmer C."/>
            <person name="Delahaunty K."/>
            <person name="Markovic C."/>
            <person name="Hall O."/>
            <person name="Minx P."/>
            <person name="Tomlinson C."/>
            <person name="Mitreva M."/>
            <person name="Nelson J."/>
            <person name="Hou S."/>
            <person name="Wollam A."/>
            <person name="Pepin K.H."/>
            <person name="Johnson M."/>
            <person name="Bhonagiri V."/>
            <person name="Nash W.E."/>
            <person name="Warren W."/>
            <person name="Chinwalla A."/>
            <person name="Mardis E.R."/>
            <person name="Wilson R.K."/>
        </authorList>
    </citation>
    <scope>NUCLEOTIDE SEQUENCE [LARGE SCALE GENOMIC DNA]</scope>
    <source>
        <strain evidence="1">ATCC 51147</strain>
    </source>
</reference>
<dbReference type="EMBL" id="ACJW02000002">
    <property type="protein sequence ID" value="EEP69519.1"/>
    <property type="molecule type" value="Genomic_DNA"/>
</dbReference>